<gene>
    <name evidence="1" type="ORF">TeGR_g13683</name>
</gene>
<evidence type="ECO:0000313" key="1">
    <source>
        <dbReference type="EMBL" id="GMI29942.1"/>
    </source>
</evidence>
<dbReference type="EMBL" id="BRYB01003071">
    <property type="protein sequence ID" value="GMI29942.1"/>
    <property type="molecule type" value="Genomic_DNA"/>
</dbReference>
<comment type="caution">
    <text evidence="1">The sequence shown here is derived from an EMBL/GenBank/DDBJ whole genome shotgun (WGS) entry which is preliminary data.</text>
</comment>
<keyword evidence="2" id="KW-1185">Reference proteome</keyword>
<organism evidence="1 2">
    <name type="scientific">Tetraparma gracilis</name>
    <dbReference type="NCBI Taxonomy" id="2962635"/>
    <lineage>
        <taxon>Eukaryota</taxon>
        <taxon>Sar</taxon>
        <taxon>Stramenopiles</taxon>
        <taxon>Ochrophyta</taxon>
        <taxon>Bolidophyceae</taxon>
        <taxon>Parmales</taxon>
        <taxon>Triparmaceae</taxon>
        <taxon>Tetraparma</taxon>
    </lineage>
</organism>
<reference evidence="1 2" key="1">
    <citation type="journal article" date="2023" name="Commun. Biol.">
        <title>Genome analysis of Parmales, the sister group of diatoms, reveals the evolutionary specialization of diatoms from phago-mixotrophs to photoautotrophs.</title>
        <authorList>
            <person name="Ban H."/>
            <person name="Sato S."/>
            <person name="Yoshikawa S."/>
            <person name="Yamada K."/>
            <person name="Nakamura Y."/>
            <person name="Ichinomiya M."/>
            <person name="Sato N."/>
            <person name="Blanc-Mathieu R."/>
            <person name="Endo H."/>
            <person name="Kuwata A."/>
            <person name="Ogata H."/>
        </authorList>
    </citation>
    <scope>NUCLEOTIDE SEQUENCE [LARGE SCALE GENOMIC DNA]</scope>
</reference>
<dbReference type="Proteomes" id="UP001165060">
    <property type="component" value="Unassembled WGS sequence"/>
</dbReference>
<sequence>MLDARLHDAAVGRQGRVRSLEVRVAGLSLSASAGDRWFSAARTELPWWRDAAGRSEEGGGTPYVLVLGAALLNGGGGAVRFEVDNVSRTASLTISE</sequence>
<protein>
    <submittedName>
        <fullName evidence="1">Uncharacterized protein</fullName>
    </submittedName>
</protein>
<name>A0ABQ6MQ33_9STRA</name>
<proteinExistence type="predicted"/>
<evidence type="ECO:0000313" key="2">
    <source>
        <dbReference type="Proteomes" id="UP001165060"/>
    </source>
</evidence>
<accession>A0ABQ6MQ33</accession>